<comment type="caution">
    <text evidence="1">The sequence shown here is derived from an EMBL/GenBank/DDBJ whole genome shotgun (WGS) entry which is preliminary data.</text>
</comment>
<proteinExistence type="predicted"/>
<protein>
    <submittedName>
        <fullName evidence="1">Uncharacterized protein</fullName>
    </submittedName>
</protein>
<evidence type="ECO:0000313" key="1">
    <source>
        <dbReference type="EMBL" id="GGM53146.1"/>
    </source>
</evidence>
<evidence type="ECO:0000313" key="2">
    <source>
        <dbReference type="Proteomes" id="UP000637578"/>
    </source>
</evidence>
<organism evidence="1 2">
    <name type="scientific">Longimycelium tulufanense</name>
    <dbReference type="NCBI Taxonomy" id="907463"/>
    <lineage>
        <taxon>Bacteria</taxon>
        <taxon>Bacillati</taxon>
        <taxon>Actinomycetota</taxon>
        <taxon>Actinomycetes</taxon>
        <taxon>Pseudonocardiales</taxon>
        <taxon>Pseudonocardiaceae</taxon>
        <taxon>Longimycelium</taxon>
    </lineage>
</organism>
<dbReference type="AlphaFoldDB" id="A0A8J3FWH4"/>
<keyword evidence="2" id="KW-1185">Reference proteome</keyword>
<dbReference type="EMBL" id="BMMK01000010">
    <property type="protein sequence ID" value="GGM53146.1"/>
    <property type="molecule type" value="Genomic_DNA"/>
</dbReference>
<dbReference type="Proteomes" id="UP000637578">
    <property type="component" value="Unassembled WGS sequence"/>
</dbReference>
<reference evidence="1" key="2">
    <citation type="submission" date="2020-09" db="EMBL/GenBank/DDBJ databases">
        <authorList>
            <person name="Sun Q."/>
            <person name="Zhou Y."/>
        </authorList>
    </citation>
    <scope>NUCLEOTIDE SEQUENCE</scope>
    <source>
        <strain evidence="1">CGMCC 4.5737</strain>
    </source>
</reference>
<reference evidence="1" key="1">
    <citation type="journal article" date="2014" name="Int. J. Syst. Evol. Microbiol.">
        <title>Complete genome sequence of Corynebacterium casei LMG S-19264T (=DSM 44701T), isolated from a smear-ripened cheese.</title>
        <authorList>
            <consortium name="US DOE Joint Genome Institute (JGI-PGF)"/>
            <person name="Walter F."/>
            <person name="Albersmeier A."/>
            <person name="Kalinowski J."/>
            <person name="Ruckert C."/>
        </authorList>
    </citation>
    <scope>NUCLEOTIDE SEQUENCE</scope>
    <source>
        <strain evidence="1">CGMCC 4.5737</strain>
    </source>
</reference>
<sequence>MSNQLLGTLRARLRISGEMAGLCSHIRMGFPWLLNPAEVPAPHLKVPTPESGPFRGRCSDAHLALCGTVTGSWGPGCATRCDATRVVIFTG</sequence>
<name>A0A8J3FWH4_9PSEU</name>
<gene>
    <name evidence="1" type="ORF">GCM10012275_25180</name>
</gene>
<accession>A0A8J3FWH4</accession>